<organism evidence="2 3">
    <name type="scientific">Acinetobacter rongchengensis</name>
    <dbReference type="NCBI Taxonomy" id="2419601"/>
    <lineage>
        <taxon>Bacteria</taxon>
        <taxon>Pseudomonadati</taxon>
        <taxon>Pseudomonadota</taxon>
        <taxon>Gammaproteobacteria</taxon>
        <taxon>Moraxellales</taxon>
        <taxon>Moraxellaceae</taxon>
        <taxon>Acinetobacter</taxon>
    </lineage>
</organism>
<keyword evidence="3" id="KW-1185">Reference proteome</keyword>
<dbReference type="EMBL" id="RAXT01000008">
    <property type="protein sequence ID" value="RKG38920.1"/>
    <property type="molecule type" value="Genomic_DNA"/>
</dbReference>
<comment type="caution">
    <text evidence="2">The sequence shown here is derived from an EMBL/GenBank/DDBJ whole genome shotgun (WGS) entry which is preliminary data.</text>
</comment>
<dbReference type="RefSeq" id="WP_120383504.1">
    <property type="nucleotide sequence ID" value="NZ_RAXT01000008.1"/>
</dbReference>
<reference evidence="2 3" key="1">
    <citation type="submission" date="2018-09" db="EMBL/GenBank/DDBJ databases">
        <title>The draft genome of Acinetobacter spp. strains.</title>
        <authorList>
            <person name="Qin J."/>
            <person name="Feng Y."/>
            <person name="Zong Z."/>
        </authorList>
    </citation>
    <scope>NUCLEOTIDE SEQUENCE [LARGE SCALE GENOMIC DNA]</scope>
    <source>
        <strain evidence="2 3">WCHAc060115</strain>
    </source>
</reference>
<dbReference type="OrthoDB" id="6678231at2"/>
<evidence type="ECO:0000256" key="1">
    <source>
        <dbReference type="SAM" id="Coils"/>
    </source>
</evidence>
<dbReference type="Proteomes" id="UP000280405">
    <property type="component" value="Unassembled WGS sequence"/>
</dbReference>
<evidence type="ECO:0000313" key="3">
    <source>
        <dbReference type="Proteomes" id="UP000280405"/>
    </source>
</evidence>
<sequence>MSIQTFAYQLAQKIQKEHGIKISRSHIYELIALNQGYRSYNSFVAQNLLLDCEYDVSEEYHEHELLNLLTLDILKNPPKTDYANYDDDAIHWDNYESRELLEKIKIFIERVQLLLKQKISEEMYFHIAKLVVRELLSLNLSYLNFSYFRQRIAFLSFQNGLIDPDSLDDEIYSFENADSSSTTSFIDIEENLEQIEDYAKERNNLDAYAVLASYYRYLANQIAPYGRQGSTFGSTWDNQKQKYVKSQKTTDNIKQYEELIKLANFYEEFIKFAPANIAEIDMDADGETVYKQFLYLCNRGDLDAIETFLYQKIFKNSGEAWVYIYLAQLLNTDFTKDDFRAYNAYTGEEYDDYGPMEIAGREAIQYAIHLEQLNDEKDQLARKIAQDLFEKI</sequence>
<protein>
    <submittedName>
        <fullName evidence="2">Uncharacterized protein</fullName>
    </submittedName>
</protein>
<evidence type="ECO:0000313" key="2">
    <source>
        <dbReference type="EMBL" id="RKG38920.1"/>
    </source>
</evidence>
<feature type="coiled-coil region" evidence="1">
    <location>
        <begin position="363"/>
        <end position="390"/>
    </location>
</feature>
<keyword evidence="1" id="KW-0175">Coiled coil</keyword>
<dbReference type="AlphaFoldDB" id="A0A3A8F760"/>
<accession>A0A3A8F760</accession>
<gene>
    <name evidence="2" type="ORF">D7V20_06525</name>
</gene>
<name>A0A3A8F760_9GAMM</name>
<proteinExistence type="predicted"/>